<protein>
    <submittedName>
        <fullName evidence="1">Uncharacterized protein</fullName>
    </submittedName>
</protein>
<dbReference type="AlphaFoldDB" id="A0A2W5VEL4"/>
<name>A0A2W5VEL4_9BACT</name>
<organism evidence="1 2">
    <name type="scientific">Archangium gephyra</name>
    <dbReference type="NCBI Taxonomy" id="48"/>
    <lineage>
        <taxon>Bacteria</taxon>
        <taxon>Pseudomonadati</taxon>
        <taxon>Myxococcota</taxon>
        <taxon>Myxococcia</taxon>
        <taxon>Myxococcales</taxon>
        <taxon>Cystobacterineae</taxon>
        <taxon>Archangiaceae</taxon>
        <taxon>Archangium</taxon>
    </lineage>
</organism>
<sequence length="310" mass="34540">MSEASLRTKLEGGEVLLELTRARYRQLLPALMSRGWEQKLRELSQLARETAADDAQLRVTLARAVRHAAGEKGALASLIHEVHEADQKLRARLGDNSLAELVEKVLTTSHRVTRIARLAVLAALLPESEPLDRLATALENVEEFDGTTEVLEEAWKKVEAVDPSLLTFLREADVLPAGARALIRARRAQEHREGHLRDVLAARFVAVKINPEERINAFRFSLRRAEDGAAQLPMNPRNALLMLANELSGQPEQRPPLLGGRARVLELATVADQQQTDDWKALRAWLRSLKPRRLLPDPTGGPERLVDLLG</sequence>
<evidence type="ECO:0000313" key="1">
    <source>
        <dbReference type="EMBL" id="PZR08591.1"/>
    </source>
</evidence>
<dbReference type="EMBL" id="QFQP01000024">
    <property type="protein sequence ID" value="PZR08591.1"/>
    <property type="molecule type" value="Genomic_DNA"/>
</dbReference>
<comment type="caution">
    <text evidence="1">The sequence shown here is derived from an EMBL/GenBank/DDBJ whole genome shotgun (WGS) entry which is preliminary data.</text>
</comment>
<accession>A0A2W5VEL4</accession>
<reference evidence="1 2" key="1">
    <citation type="submission" date="2017-08" db="EMBL/GenBank/DDBJ databases">
        <title>Infants hospitalized years apart are colonized by the same room-sourced microbial strains.</title>
        <authorList>
            <person name="Brooks B."/>
            <person name="Olm M.R."/>
            <person name="Firek B.A."/>
            <person name="Baker R."/>
            <person name="Thomas B.C."/>
            <person name="Morowitz M.J."/>
            <person name="Banfield J.F."/>
        </authorList>
    </citation>
    <scope>NUCLEOTIDE SEQUENCE [LARGE SCALE GENOMIC DNA]</scope>
    <source>
        <strain evidence="1">S2_003_000_R2_14</strain>
    </source>
</reference>
<dbReference type="Proteomes" id="UP000249061">
    <property type="component" value="Unassembled WGS sequence"/>
</dbReference>
<proteinExistence type="predicted"/>
<gene>
    <name evidence="1" type="ORF">DI536_24085</name>
</gene>
<evidence type="ECO:0000313" key="2">
    <source>
        <dbReference type="Proteomes" id="UP000249061"/>
    </source>
</evidence>